<sequence length="52" mass="5437">MQVKKVLSYGGIAFAAYYLLARPSEAATAVKGAFDSVINAADSLAQFVNNLA</sequence>
<dbReference type="Proteomes" id="UP000583800">
    <property type="component" value="Unassembled WGS sequence"/>
</dbReference>
<reference evidence="1 2" key="1">
    <citation type="submission" date="2020-08" db="EMBL/GenBank/DDBJ databases">
        <title>Sequencing the genomes of 1000 actinobacteria strains.</title>
        <authorList>
            <person name="Klenk H.-P."/>
        </authorList>
    </citation>
    <scope>NUCLEOTIDE SEQUENCE [LARGE SCALE GENOMIC DNA]</scope>
    <source>
        <strain evidence="1 2">DSM 45913</strain>
    </source>
</reference>
<protein>
    <submittedName>
        <fullName evidence="1">Uncharacterized protein</fullName>
    </submittedName>
</protein>
<dbReference type="EMBL" id="JACHJB010000001">
    <property type="protein sequence ID" value="MBB6346013.1"/>
    <property type="molecule type" value="Genomic_DNA"/>
</dbReference>
<dbReference type="AlphaFoldDB" id="A0A7X0C0L6"/>
<evidence type="ECO:0000313" key="1">
    <source>
        <dbReference type="EMBL" id="MBB6346013.1"/>
    </source>
</evidence>
<comment type="caution">
    <text evidence="1">The sequence shown here is derived from an EMBL/GenBank/DDBJ whole genome shotgun (WGS) entry which is preliminary data.</text>
</comment>
<keyword evidence="2" id="KW-1185">Reference proteome</keyword>
<accession>A0A7X0C0L6</accession>
<evidence type="ECO:0000313" key="2">
    <source>
        <dbReference type="Proteomes" id="UP000583800"/>
    </source>
</evidence>
<name>A0A7X0C0L6_9ACTN</name>
<dbReference type="RefSeq" id="WP_185083873.1">
    <property type="nucleotide sequence ID" value="NZ_JACHJB010000001.1"/>
</dbReference>
<gene>
    <name evidence="1" type="ORF">FHU36_002522</name>
</gene>
<organism evidence="1 2">
    <name type="scientific">Nonomuraea muscovyensis</name>
    <dbReference type="NCBI Taxonomy" id="1124761"/>
    <lineage>
        <taxon>Bacteria</taxon>
        <taxon>Bacillati</taxon>
        <taxon>Actinomycetota</taxon>
        <taxon>Actinomycetes</taxon>
        <taxon>Streptosporangiales</taxon>
        <taxon>Streptosporangiaceae</taxon>
        <taxon>Nonomuraea</taxon>
    </lineage>
</organism>
<proteinExistence type="predicted"/>